<dbReference type="PANTHER" id="PTHR47506">
    <property type="entry name" value="TRANSCRIPTIONAL REGULATORY PROTEIN"/>
    <property type="match status" value="1"/>
</dbReference>
<organism evidence="6 7">
    <name type="scientific">Prauserella halophila</name>
    <dbReference type="NCBI Taxonomy" id="185641"/>
    <lineage>
        <taxon>Bacteria</taxon>
        <taxon>Bacillati</taxon>
        <taxon>Actinomycetota</taxon>
        <taxon>Actinomycetes</taxon>
        <taxon>Pseudonocardiales</taxon>
        <taxon>Pseudonocardiaceae</taxon>
        <taxon>Prauserella</taxon>
    </lineage>
</organism>
<dbReference type="InterPro" id="IPR036271">
    <property type="entry name" value="Tet_transcr_reg_TetR-rel_C_sf"/>
</dbReference>
<evidence type="ECO:0000256" key="4">
    <source>
        <dbReference type="PROSITE-ProRule" id="PRU00335"/>
    </source>
</evidence>
<keyword evidence="2 4" id="KW-0238">DNA-binding</keyword>
<dbReference type="EMBL" id="BAAALN010000016">
    <property type="protein sequence ID" value="GAA1247549.1"/>
    <property type="molecule type" value="Genomic_DNA"/>
</dbReference>
<gene>
    <name evidence="6" type="ORF">GCM10009676_37150</name>
</gene>
<comment type="caution">
    <text evidence="6">The sequence shown here is derived from an EMBL/GenBank/DDBJ whole genome shotgun (WGS) entry which is preliminary data.</text>
</comment>
<feature type="domain" description="HTH tetR-type" evidence="5">
    <location>
        <begin position="5"/>
        <end position="65"/>
    </location>
</feature>
<keyword evidence="3" id="KW-0804">Transcription</keyword>
<keyword evidence="1" id="KW-0805">Transcription regulation</keyword>
<dbReference type="Pfam" id="PF16925">
    <property type="entry name" value="TetR_C_13"/>
    <property type="match status" value="1"/>
</dbReference>
<evidence type="ECO:0000259" key="5">
    <source>
        <dbReference type="PROSITE" id="PS50977"/>
    </source>
</evidence>
<sequence>MGRTGGTRERIVRTSARLLLSRSYGSVSVDDVCTAADVRKGSFYHFFPSKAELAKAVVDLHTEALLDRLSAAPGASAAERLHGVADALGTIQTGFESTFGRVVGCPFGNLAAELSTVDDTLRDHLASAFARWEREFAAICHRAQDDGVLRDGVDPDRLAHSLLAHAQGQILLAKVGGHSAAEVAAMLHDLIDVHLHEGAV</sequence>
<dbReference type="PANTHER" id="PTHR47506:SF1">
    <property type="entry name" value="HTH-TYPE TRANSCRIPTIONAL REGULATOR YJDC"/>
    <property type="match status" value="1"/>
</dbReference>
<dbReference type="SUPFAM" id="SSF46689">
    <property type="entry name" value="Homeodomain-like"/>
    <property type="match status" value="1"/>
</dbReference>
<dbReference type="RefSeq" id="WP_253865627.1">
    <property type="nucleotide sequence ID" value="NZ_BAAALN010000016.1"/>
</dbReference>
<dbReference type="Pfam" id="PF00440">
    <property type="entry name" value="TetR_N"/>
    <property type="match status" value="1"/>
</dbReference>
<name>A0ABP4H4Q6_9PSEU</name>
<evidence type="ECO:0000256" key="3">
    <source>
        <dbReference type="ARBA" id="ARBA00023163"/>
    </source>
</evidence>
<evidence type="ECO:0000256" key="2">
    <source>
        <dbReference type="ARBA" id="ARBA00023125"/>
    </source>
</evidence>
<evidence type="ECO:0000256" key="1">
    <source>
        <dbReference type="ARBA" id="ARBA00023015"/>
    </source>
</evidence>
<dbReference type="Proteomes" id="UP001500653">
    <property type="component" value="Unassembled WGS sequence"/>
</dbReference>
<evidence type="ECO:0000313" key="6">
    <source>
        <dbReference type="EMBL" id="GAA1247549.1"/>
    </source>
</evidence>
<dbReference type="InterPro" id="IPR009057">
    <property type="entry name" value="Homeodomain-like_sf"/>
</dbReference>
<dbReference type="InterPro" id="IPR011075">
    <property type="entry name" value="TetR_C"/>
</dbReference>
<proteinExistence type="predicted"/>
<dbReference type="PROSITE" id="PS50977">
    <property type="entry name" value="HTH_TETR_2"/>
    <property type="match status" value="1"/>
</dbReference>
<dbReference type="Gene3D" id="1.10.357.10">
    <property type="entry name" value="Tetracycline Repressor, domain 2"/>
    <property type="match status" value="1"/>
</dbReference>
<accession>A0ABP4H4Q6</accession>
<dbReference type="SUPFAM" id="SSF48498">
    <property type="entry name" value="Tetracyclin repressor-like, C-terminal domain"/>
    <property type="match status" value="1"/>
</dbReference>
<evidence type="ECO:0000313" key="7">
    <source>
        <dbReference type="Proteomes" id="UP001500653"/>
    </source>
</evidence>
<protein>
    <submittedName>
        <fullName evidence="6">TetR/AcrR family transcriptional regulator</fullName>
    </submittedName>
</protein>
<feature type="DNA-binding region" description="H-T-H motif" evidence="4">
    <location>
        <begin position="28"/>
        <end position="47"/>
    </location>
</feature>
<dbReference type="InterPro" id="IPR001647">
    <property type="entry name" value="HTH_TetR"/>
</dbReference>
<reference evidence="7" key="1">
    <citation type="journal article" date="2019" name="Int. J. Syst. Evol. Microbiol.">
        <title>The Global Catalogue of Microorganisms (GCM) 10K type strain sequencing project: providing services to taxonomists for standard genome sequencing and annotation.</title>
        <authorList>
            <consortium name="The Broad Institute Genomics Platform"/>
            <consortium name="The Broad Institute Genome Sequencing Center for Infectious Disease"/>
            <person name="Wu L."/>
            <person name="Ma J."/>
        </authorList>
    </citation>
    <scope>NUCLEOTIDE SEQUENCE [LARGE SCALE GENOMIC DNA]</scope>
    <source>
        <strain evidence="7">JCM 13023</strain>
    </source>
</reference>
<keyword evidence="7" id="KW-1185">Reference proteome</keyword>